<dbReference type="Proteomes" id="UP000641932">
    <property type="component" value="Unassembled WGS sequence"/>
</dbReference>
<keyword evidence="2" id="KW-1185">Reference proteome</keyword>
<evidence type="ECO:0000313" key="2">
    <source>
        <dbReference type="Proteomes" id="UP000641932"/>
    </source>
</evidence>
<gene>
    <name evidence="1" type="ORF">GCM10012280_45390</name>
</gene>
<accession>A0A917ZTK5</accession>
<dbReference type="AlphaFoldDB" id="A0A917ZTK5"/>
<protein>
    <submittedName>
        <fullName evidence="1">Uncharacterized protein</fullName>
    </submittedName>
</protein>
<organism evidence="1 2">
    <name type="scientific">Wenjunlia tyrosinilytica</name>
    <dbReference type="NCBI Taxonomy" id="1544741"/>
    <lineage>
        <taxon>Bacteria</taxon>
        <taxon>Bacillati</taxon>
        <taxon>Actinomycetota</taxon>
        <taxon>Actinomycetes</taxon>
        <taxon>Kitasatosporales</taxon>
        <taxon>Streptomycetaceae</taxon>
        <taxon>Wenjunlia</taxon>
    </lineage>
</organism>
<evidence type="ECO:0000313" key="1">
    <source>
        <dbReference type="EMBL" id="GGO93264.1"/>
    </source>
</evidence>
<reference evidence="1" key="2">
    <citation type="submission" date="2020-09" db="EMBL/GenBank/DDBJ databases">
        <authorList>
            <person name="Sun Q."/>
            <person name="Zhou Y."/>
        </authorList>
    </citation>
    <scope>NUCLEOTIDE SEQUENCE</scope>
    <source>
        <strain evidence="1">CGMCC 4.7201</strain>
    </source>
</reference>
<sequence length="144" mass="15465">MLLYSVLVTLVAGAVISIPRAPTDTEEDDRVRRGRICLSALAPGPELTCGDHGFGDLRYLCRTRADGGQCSRTKAVTVRNRGQSVVHVRAISGPRQGVREQGDDRAIIPGHAVTLRRSGPGYLFDITLRNAGPAPAVLEVVHVE</sequence>
<name>A0A917ZTK5_9ACTN</name>
<dbReference type="RefSeq" id="WP_189133612.1">
    <property type="nucleotide sequence ID" value="NZ_BMMS01000020.1"/>
</dbReference>
<proteinExistence type="predicted"/>
<reference evidence="1" key="1">
    <citation type="journal article" date="2014" name="Int. J. Syst. Evol. Microbiol.">
        <title>Complete genome sequence of Corynebacterium casei LMG S-19264T (=DSM 44701T), isolated from a smear-ripened cheese.</title>
        <authorList>
            <consortium name="US DOE Joint Genome Institute (JGI-PGF)"/>
            <person name="Walter F."/>
            <person name="Albersmeier A."/>
            <person name="Kalinowski J."/>
            <person name="Ruckert C."/>
        </authorList>
    </citation>
    <scope>NUCLEOTIDE SEQUENCE</scope>
    <source>
        <strain evidence="1">CGMCC 4.7201</strain>
    </source>
</reference>
<comment type="caution">
    <text evidence="1">The sequence shown here is derived from an EMBL/GenBank/DDBJ whole genome shotgun (WGS) entry which is preliminary data.</text>
</comment>
<dbReference type="EMBL" id="BMMS01000020">
    <property type="protein sequence ID" value="GGO93264.1"/>
    <property type="molecule type" value="Genomic_DNA"/>
</dbReference>